<evidence type="ECO:0000256" key="1">
    <source>
        <dbReference type="SAM" id="MobiDB-lite"/>
    </source>
</evidence>
<dbReference type="InterPro" id="IPR037465">
    <property type="entry name" value="YlxR"/>
</dbReference>
<dbReference type="Gene3D" id="3.30.1330.30">
    <property type="match status" value="1"/>
</dbReference>
<sequence>MTTQSLDESGNDDTIDWLDNGPVKGKSAPTRMCLATREHMPVSRLIRFVRSPDGDVVPDLAAKLPGRGVWVRADRDALAGLLTSKSGFARGFKQSVQVSEDLVEQVDLQLLQRCQASLGLAKRSGAIILGFDQVRNELQKRRPGWLLEASDGAQDGRRRIVGLAVALYERVRVATALAGEELGMAFGRDHVVHGLLKTGQFTDVWTKDYRRLYEFRRLTDDVWVSGTVGKNV</sequence>
<keyword evidence="4" id="KW-1185">Reference proteome</keyword>
<comment type="caution">
    <text evidence="3">The sequence shown here is derived from an EMBL/GenBank/DDBJ whole genome shotgun (WGS) entry which is preliminary data.</text>
</comment>
<dbReference type="SUPFAM" id="SSF55315">
    <property type="entry name" value="L30e-like"/>
    <property type="match status" value="1"/>
</dbReference>
<dbReference type="InterPro" id="IPR029064">
    <property type="entry name" value="Ribosomal_eL30-like_sf"/>
</dbReference>
<protein>
    <submittedName>
        <fullName evidence="3">RNA-binding protein</fullName>
    </submittedName>
</protein>
<organism evidence="3 4">
    <name type="scientific">Ponticaulis profundi</name>
    <dbReference type="NCBI Taxonomy" id="2665222"/>
    <lineage>
        <taxon>Bacteria</taxon>
        <taxon>Pseudomonadati</taxon>
        <taxon>Pseudomonadota</taxon>
        <taxon>Alphaproteobacteria</taxon>
        <taxon>Hyphomonadales</taxon>
        <taxon>Hyphomonadaceae</taxon>
        <taxon>Ponticaulis</taxon>
    </lineage>
</organism>
<dbReference type="EMBL" id="JBHSSW010000009">
    <property type="protein sequence ID" value="MFC6197944.1"/>
    <property type="molecule type" value="Genomic_DNA"/>
</dbReference>
<dbReference type="Proteomes" id="UP001596303">
    <property type="component" value="Unassembled WGS sequence"/>
</dbReference>
<evidence type="ECO:0000313" key="4">
    <source>
        <dbReference type="Proteomes" id="UP001596303"/>
    </source>
</evidence>
<dbReference type="InterPro" id="IPR007393">
    <property type="entry name" value="YlxR_dom"/>
</dbReference>
<name>A0ABW1S9S7_9PROT</name>
<dbReference type="NCBIfam" id="NF006622">
    <property type="entry name" value="PRK09190.1"/>
    <property type="match status" value="1"/>
</dbReference>
<dbReference type="PANTHER" id="PTHR34215:SF1">
    <property type="entry name" value="YLXR DOMAIN-CONTAINING PROTEIN"/>
    <property type="match status" value="1"/>
</dbReference>
<dbReference type="PANTHER" id="PTHR34215">
    <property type="entry name" value="BLL0784 PROTEIN"/>
    <property type="match status" value="1"/>
</dbReference>
<evidence type="ECO:0000259" key="2">
    <source>
        <dbReference type="Pfam" id="PF04296"/>
    </source>
</evidence>
<dbReference type="Gene3D" id="3.30.1230.10">
    <property type="entry name" value="YlxR-like"/>
    <property type="match status" value="1"/>
</dbReference>
<reference evidence="4" key="1">
    <citation type="journal article" date="2019" name="Int. J. Syst. Evol. Microbiol.">
        <title>The Global Catalogue of Microorganisms (GCM) 10K type strain sequencing project: providing services to taxonomists for standard genome sequencing and annotation.</title>
        <authorList>
            <consortium name="The Broad Institute Genomics Platform"/>
            <consortium name="The Broad Institute Genome Sequencing Center for Infectious Disease"/>
            <person name="Wu L."/>
            <person name="Ma J."/>
        </authorList>
    </citation>
    <scope>NUCLEOTIDE SEQUENCE [LARGE SCALE GENOMIC DNA]</scope>
    <source>
        <strain evidence="4">CGMCC-1.15741</strain>
    </source>
</reference>
<feature type="domain" description="YlxR" evidence="2">
    <location>
        <begin position="31"/>
        <end position="106"/>
    </location>
</feature>
<dbReference type="Pfam" id="PF04296">
    <property type="entry name" value="YlxR"/>
    <property type="match status" value="1"/>
</dbReference>
<gene>
    <name evidence="3" type="ORF">ACFQDM_07640</name>
</gene>
<dbReference type="CDD" id="cd00279">
    <property type="entry name" value="YlxR"/>
    <property type="match status" value="1"/>
</dbReference>
<accession>A0ABW1S9S7</accession>
<evidence type="ECO:0000313" key="3">
    <source>
        <dbReference type="EMBL" id="MFC6197944.1"/>
    </source>
</evidence>
<dbReference type="SUPFAM" id="SSF64376">
    <property type="entry name" value="YlxR-like"/>
    <property type="match status" value="1"/>
</dbReference>
<dbReference type="RefSeq" id="WP_377377597.1">
    <property type="nucleotide sequence ID" value="NZ_JBHSSW010000009.1"/>
</dbReference>
<feature type="region of interest" description="Disordered" evidence="1">
    <location>
        <begin position="1"/>
        <end position="22"/>
    </location>
</feature>
<proteinExistence type="predicted"/>
<dbReference type="InterPro" id="IPR035931">
    <property type="entry name" value="YlxR-like_sf"/>
</dbReference>